<name>A0A097ST45_9BACT</name>
<feature type="region of interest" description="Disordered" evidence="1">
    <location>
        <begin position="974"/>
        <end position="1018"/>
    </location>
</feature>
<evidence type="ECO:0000313" key="5">
    <source>
        <dbReference type="Proteomes" id="UP000030066"/>
    </source>
</evidence>
<dbReference type="EMBL" id="CP007711">
    <property type="protein sequence ID" value="AIV03765.1"/>
    <property type="molecule type" value="Genomic_DNA"/>
</dbReference>
<reference evidence="4 5" key="1">
    <citation type="journal article" date="2014" name="PLoS ONE">
        <title>An emerging Mycoplasma associated with trichomoniasis, vaginal infection and disease.</title>
        <authorList>
            <consortium name="Vaginal Microbiome Consortium"/>
            <person name="Fettweis J.M."/>
            <person name="Serrano M.G."/>
            <person name="Huang B."/>
            <person name="Brooks J.P."/>
            <person name="Glascock A.L."/>
            <person name="Sheth N.U."/>
            <person name="Strauss J.F.III."/>
            <person name="Jefferson K.K."/>
            <person name="Buck G.A."/>
        </authorList>
    </citation>
    <scope>NUCLEOTIDE SEQUENCE [LARGE SCALE GENOMIC DNA]</scope>
    <source>
        <strain evidence="4 5">VCU_M1</strain>
    </source>
</reference>
<keyword evidence="5" id="KW-1185">Reference proteome</keyword>
<feature type="signal peptide" evidence="3">
    <location>
        <begin position="1"/>
        <end position="22"/>
    </location>
</feature>
<accession>A0A097ST45</accession>
<evidence type="ECO:0000256" key="2">
    <source>
        <dbReference type="SAM" id="Phobius"/>
    </source>
</evidence>
<keyword evidence="3" id="KW-0732">Signal</keyword>
<evidence type="ECO:0000256" key="1">
    <source>
        <dbReference type="SAM" id="MobiDB-lite"/>
    </source>
</evidence>
<dbReference type="Proteomes" id="UP000030066">
    <property type="component" value="Chromosome"/>
</dbReference>
<protein>
    <submittedName>
        <fullName evidence="4">BspA-like protein</fullName>
    </submittedName>
</protein>
<dbReference type="eggNOG" id="COG5492">
    <property type="taxonomic scope" value="Bacteria"/>
</dbReference>
<dbReference type="Pfam" id="PF13306">
    <property type="entry name" value="LRR_5"/>
    <property type="match status" value="1"/>
</dbReference>
<dbReference type="HOGENOM" id="CLU_296419_0_0_14"/>
<feature type="compositionally biased region" description="Low complexity" evidence="1">
    <location>
        <begin position="989"/>
        <end position="1006"/>
    </location>
</feature>
<dbReference type="InterPro" id="IPR032675">
    <property type="entry name" value="LRR_dom_sf"/>
</dbReference>
<evidence type="ECO:0000313" key="4">
    <source>
        <dbReference type="EMBL" id="AIV03765.1"/>
    </source>
</evidence>
<organism evidence="4 5">
    <name type="scientific">Candidatus Malacoplasma girerdii</name>
    <dbReference type="NCBI Taxonomy" id="1318617"/>
    <lineage>
        <taxon>Bacteria</taxon>
        <taxon>Bacillati</taxon>
        <taxon>Mycoplasmatota</taxon>
        <taxon>Mycoplasmoidales</taxon>
        <taxon>Mycoplasmoidaceae</taxon>
        <taxon>Malacoplasma</taxon>
    </lineage>
</organism>
<keyword evidence="2" id="KW-0812">Transmembrane</keyword>
<feature type="chain" id="PRO_5001937502" evidence="3">
    <location>
        <begin position="23"/>
        <end position="1018"/>
    </location>
</feature>
<evidence type="ECO:0000256" key="3">
    <source>
        <dbReference type="SAM" id="SignalP"/>
    </source>
</evidence>
<dbReference type="AlphaFoldDB" id="A0A097ST45"/>
<dbReference type="Gene3D" id="3.80.10.10">
    <property type="entry name" value="Ribonuclease Inhibitor"/>
    <property type="match status" value="1"/>
</dbReference>
<dbReference type="InterPro" id="IPR026906">
    <property type="entry name" value="LRR_5"/>
</dbReference>
<dbReference type="KEGG" id="mgj:MGM1_3930"/>
<proteinExistence type="predicted"/>
<keyword evidence="2" id="KW-1133">Transmembrane helix</keyword>
<keyword evidence="2" id="KW-0472">Membrane</keyword>
<feature type="transmembrane region" description="Helical" evidence="2">
    <location>
        <begin position="942"/>
        <end position="967"/>
    </location>
</feature>
<sequence>MKKKVSLSFLLLGSLLTTTAVASVINNNKQVNRINSTHSLTAATVAVPYSDFNQLIENPESYANVGNNATINLSIDNGFASITSFTGFKGDLTSPHFKKTQITYNDNTFFLNGLVGTANEVFRIHGNLEGAFTIFGNGNQTAGTFSLTGITGINIDASNFVTSQINIGNKVCQTCSRLTSFSMKIKPSTNSNVDVIINENGFESTTALTDWHIETTIMTRINLLCSNYAFANTNALANEPYWTVTNFNEKQYFNYQKTSGMHVFENSAITSWNMGANSTLDVISHNYFDRCQSLSEVNLTSSIVEISEFSFRKCSALTSINIPSSITTFKLQSFLESGLNSITFNYNINQIKNIILGANIFKDLVGGGNLTIHYTNSDPETNDMNAYFNALKDKFSNVLAESSKNVVYAPDYSFNIHPGARTSADINYHDSTSSAVFNFDLGGAFKQYKDANPNKNLIVDLGTTNNQYFNATIDSLTESSANIVITQKDTLPTPTGKSQAYTLTPTICFNSLSSATKLTSQTNLTVNVVDTNYCIYTNQNFKKNPIIDNNRDGLWIEEDELNFDFEPAANLYGNNKDAFLNGKLKDYCEIKNNNNLLPINYSESISGTYFYVNEYINLELNEVSDQNNVFHIKIKVKDNASKFLTDGTLTFKMKNQSSDPISFNVYNPNHFNPNADITQLDNPTTVANISETNPGVDISYSLTNQTVFPLRNTNTFKWLKDNQYQFSLADNVFGTNNNVQINNLDYDASTNKLKAQLQLIQAELTDLDLNATTYKLIASKASDRLEFTLNTPKIHIAHTTTNISFDEATFNYSNNQSNINSKFDNVHWILSLPEVYLKNGIDHLYQAVDINDGSNRLQWIVDSNNNHINNGIYIYKDLTGTYRLKIQIIPTGGITTSVQFTLVLLEDSTENKTLTVNMDGHTDPILTVIKHVYTPSRTKTSIAVIIIAILASLITLGGVGFGLYYYYKKKKNKKSKDESSNSVPSVSITTNQPTNVVEPNNVNTPPDIATPIDHSNHP</sequence>
<gene>
    <name evidence="4" type="ORF">MGM1_3930</name>
</gene>